<dbReference type="Proteomes" id="UP001549204">
    <property type="component" value="Unassembled WGS sequence"/>
</dbReference>
<sequence length="373" mass="40341">MRIDLGVVALIEDSEPVVTAVLLARGLCEIYDRIAQEGEIVQQGASMPPIARRALARLSRHCLTEGVDDLGSSIHLVMGAASRAMGFWGIPSFAGDFKYSDVELVDDASGVPTADCRELARLGGSEFDAIEDIHHEQLRVAVQSYPAAQRDRAYTTIREFVVRRPVCSLDALHRFITNDHLHGARAIAALYRPIPQTAMANGSARLCGRCGSLLWPTSDPAFPNGRCRVRRCAIRGETIVGDGIADPSLFRLATGAVLAFWVGPGLDEVALHDHLAGQGRSVSLYPMSDAADVGLDGLEVGLDVKSYASPLVLGARLSRGVGRLSIFGRKIIVVPDYKVRLNPRYIDDLRASYVGAEDLEFMTVASVIEEFSA</sequence>
<protein>
    <recommendedName>
        <fullName evidence="5">REase associating with pPIWI RE domain-containing protein</fullName>
    </recommendedName>
</protein>
<feature type="domain" description="REase associating with pPIWI RE" evidence="1">
    <location>
        <begin position="265"/>
        <end position="369"/>
    </location>
</feature>
<dbReference type="EMBL" id="JBEPMC010000018">
    <property type="protein sequence ID" value="MET3583472.1"/>
    <property type="molecule type" value="Genomic_DNA"/>
</dbReference>
<dbReference type="Pfam" id="PF18156">
    <property type="entry name" value="pPIWI_RE_Y"/>
    <property type="match status" value="1"/>
</dbReference>
<gene>
    <name evidence="3" type="ORF">ABID19_006537</name>
</gene>
<name>A0ABV2GZ96_9HYPH</name>
<dbReference type="RefSeq" id="WP_263807003.1">
    <property type="nucleotide sequence ID" value="NZ_JBEPMC010000018.1"/>
</dbReference>
<comment type="caution">
    <text evidence="3">The sequence shown here is derived from an EMBL/GenBank/DDBJ whole genome shotgun (WGS) entry which is preliminary data.</text>
</comment>
<reference evidence="3 4" key="1">
    <citation type="submission" date="2024-06" db="EMBL/GenBank/DDBJ databases">
        <title>Genomic Encyclopedia of Type Strains, Phase IV (KMG-IV): sequencing the most valuable type-strain genomes for metagenomic binning, comparative biology and taxonomic classification.</title>
        <authorList>
            <person name="Goeker M."/>
        </authorList>
    </citation>
    <scope>NUCLEOTIDE SEQUENCE [LARGE SCALE GENOMIC DNA]</scope>
    <source>
        <strain evidence="3 4">DSM 100022</strain>
    </source>
</reference>
<dbReference type="Pfam" id="PF18154">
    <property type="entry name" value="pPIWI_RE_REase"/>
    <property type="match status" value="1"/>
</dbReference>
<evidence type="ECO:0000259" key="2">
    <source>
        <dbReference type="Pfam" id="PF18156"/>
    </source>
</evidence>
<evidence type="ECO:0000313" key="3">
    <source>
        <dbReference type="EMBL" id="MET3583472.1"/>
    </source>
</evidence>
<evidence type="ECO:0008006" key="5">
    <source>
        <dbReference type="Google" id="ProtNLM"/>
    </source>
</evidence>
<dbReference type="InterPro" id="IPR041191">
    <property type="entry name" value="pPIWI_RE_Y"/>
</dbReference>
<feature type="domain" description="pPIWI-RE three-gene island" evidence="2">
    <location>
        <begin position="47"/>
        <end position="167"/>
    </location>
</feature>
<evidence type="ECO:0000313" key="4">
    <source>
        <dbReference type="Proteomes" id="UP001549204"/>
    </source>
</evidence>
<accession>A0ABV2GZ96</accession>
<dbReference type="InterPro" id="IPR040828">
    <property type="entry name" value="pPIWI_RE_REase"/>
</dbReference>
<keyword evidence="4" id="KW-1185">Reference proteome</keyword>
<proteinExistence type="predicted"/>
<evidence type="ECO:0000259" key="1">
    <source>
        <dbReference type="Pfam" id="PF18154"/>
    </source>
</evidence>
<organism evidence="3 4">
    <name type="scientific">Mesorhizobium robiniae</name>
    <dbReference type="NCBI Taxonomy" id="559315"/>
    <lineage>
        <taxon>Bacteria</taxon>
        <taxon>Pseudomonadati</taxon>
        <taxon>Pseudomonadota</taxon>
        <taxon>Alphaproteobacteria</taxon>
        <taxon>Hyphomicrobiales</taxon>
        <taxon>Phyllobacteriaceae</taxon>
        <taxon>Mesorhizobium</taxon>
    </lineage>
</organism>